<feature type="transmembrane region" description="Helical" evidence="4">
    <location>
        <begin position="536"/>
        <end position="559"/>
    </location>
</feature>
<evidence type="ECO:0000256" key="4">
    <source>
        <dbReference type="SAM" id="Phobius"/>
    </source>
</evidence>
<keyword evidence="1" id="KW-0433">Leucine-rich repeat</keyword>
<dbReference type="InterPro" id="IPR001611">
    <property type="entry name" value="Leu-rich_rpt"/>
</dbReference>
<dbReference type="PANTHER" id="PTHR24373">
    <property type="entry name" value="SLIT RELATED LEUCINE-RICH REPEAT NEURONAL PROTEIN"/>
    <property type="match status" value="1"/>
</dbReference>
<dbReference type="InParanoid" id="A0A7M7LWL0"/>
<reference evidence="7" key="2">
    <citation type="submission" date="2021-01" db="UniProtKB">
        <authorList>
            <consortium name="EnsemblMetazoa"/>
        </authorList>
    </citation>
    <scope>IDENTIFICATION</scope>
</reference>
<keyword evidence="4" id="KW-1133">Transmembrane helix</keyword>
<dbReference type="PANTHER" id="PTHR24373:SF387">
    <property type="entry name" value="LEUCINE-RICH REPEATS AND IMMUNOGLOBULIN-LIKE DOMAINS PROTEIN SMA-10"/>
    <property type="match status" value="1"/>
</dbReference>
<dbReference type="RefSeq" id="XP_011681469.2">
    <property type="nucleotide sequence ID" value="XM_011683167.2"/>
</dbReference>
<protein>
    <recommendedName>
        <fullName evidence="6">LRRCT domain-containing protein</fullName>
    </recommendedName>
</protein>
<dbReference type="SUPFAM" id="SSF52058">
    <property type="entry name" value="L domain-like"/>
    <property type="match status" value="2"/>
</dbReference>
<dbReference type="SMART" id="SM00082">
    <property type="entry name" value="LRRCT"/>
    <property type="match status" value="1"/>
</dbReference>
<evidence type="ECO:0000313" key="7">
    <source>
        <dbReference type="EnsemblMetazoa" id="XP_011681469"/>
    </source>
</evidence>
<evidence type="ECO:0000256" key="1">
    <source>
        <dbReference type="ARBA" id="ARBA00022614"/>
    </source>
</evidence>
<dbReference type="SMART" id="SM00365">
    <property type="entry name" value="LRR_SD22"/>
    <property type="match status" value="7"/>
</dbReference>
<dbReference type="Proteomes" id="UP000007110">
    <property type="component" value="Unassembled WGS sequence"/>
</dbReference>
<dbReference type="SMART" id="SM00369">
    <property type="entry name" value="LRR_TYP"/>
    <property type="match status" value="15"/>
</dbReference>
<proteinExistence type="predicted"/>
<sequence length="692" mass="77747">MAKVYTQRLRFKGWTPLLFLLIVLGFGPVGSDTRSLSPEYLSSLSVNDQRNVLLNNLNIDKIELNVFQQFENVLRLNLSHNSLIFLRNGTFRGLQKMQVLDLHRNKISTIRSGAFSDLSELTSLDLRNNDLTSLSDWLRTSRLGNLRKLYLDFNNIPLIEHGDFEGLSSLWFLHLSRNGIREKGHGAFSRLKEISVLNFSYFELLHELDLSHNHLREVSRNQFLGLRYLIELDLQHNNISSLAENAWAGMINLLKLRLCYNRITNLKNSSFAGLGNVNVLFIRYNSISTIRDDAFKGLDSLENLDLTNNRIQILRSRIFMELQNSLIYLHLEENLIQVLSHDTFFNLTNLKRLHLNSNAIVSITPGAFAQLKQLQFLNLSGNALATLPGDIFQATNQVQIIDLSGNDLTILPTGLFSKTLKLKELDLRRNSLRTLPKKVFPLSNVDTVRIGLDLKLSGNNLDCNCSLEWFRLGITANSGTGTREEAKCESPPSLRGRFLSDLGKPLPCTHGTDVGNTTHLLPDPSENRTSLNALNVVLFGTLPTLAVVVVIGASVYFAIIKRRRLSQELPLDHGNIRSPGNADLDAEGVRSSLNAASTFVRFSDGHVGEISNTSIDGDSFSTLDHTYYHREREELSGNDASSIDYGVPGRVVHLCRETQRSWPLYHSTDAQAGQASPRPIITRTYFGVNNNV</sequence>
<evidence type="ECO:0000256" key="5">
    <source>
        <dbReference type="SAM" id="SignalP"/>
    </source>
</evidence>
<accession>A0A7M7LWL0</accession>
<dbReference type="SMART" id="SM00364">
    <property type="entry name" value="LRR_BAC"/>
    <property type="match status" value="6"/>
</dbReference>
<organism evidence="7 8">
    <name type="scientific">Strongylocentrotus purpuratus</name>
    <name type="common">Purple sea urchin</name>
    <dbReference type="NCBI Taxonomy" id="7668"/>
    <lineage>
        <taxon>Eukaryota</taxon>
        <taxon>Metazoa</taxon>
        <taxon>Echinodermata</taxon>
        <taxon>Eleutherozoa</taxon>
        <taxon>Echinozoa</taxon>
        <taxon>Echinoidea</taxon>
        <taxon>Euechinoidea</taxon>
        <taxon>Echinacea</taxon>
        <taxon>Camarodonta</taxon>
        <taxon>Echinidea</taxon>
        <taxon>Strongylocentrotidae</taxon>
        <taxon>Strongylocentrotus</taxon>
    </lineage>
</organism>
<keyword evidence="4" id="KW-0812">Transmembrane</keyword>
<keyword evidence="2 5" id="KW-0732">Signal</keyword>
<dbReference type="PROSITE" id="PS51450">
    <property type="entry name" value="LRR"/>
    <property type="match status" value="3"/>
</dbReference>
<dbReference type="FunFam" id="3.80.10.10:FF:001360">
    <property type="entry name" value="Uncharacterized protein"/>
    <property type="match status" value="1"/>
</dbReference>
<feature type="domain" description="LRRCT" evidence="6">
    <location>
        <begin position="459"/>
        <end position="509"/>
    </location>
</feature>
<dbReference type="InterPro" id="IPR003591">
    <property type="entry name" value="Leu-rich_rpt_typical-subtyp"/>
</dbReference>
<dbReference type="KEGG" id="spu:105446402"/>
<dbReference type="EnsemblMetazoa" id="XM_011683167">
    <property type="protein sequence ID" value="XP_011681469"/>
    <property type="gene ID" value="LOC105446402"/>
</dbReference>
<dbReference type="OrthoDB" id="2013775at2759"/>
<dbReference type="FunFam" id="3.80.10.10:FF:001164">
    <property type="entry name" value="GH01279p"/>
    <property type="match status" value="1"/>
</dbReference>
<evidence type="ECO:0000256" key="2">
    <source>
        <dbReference type="ARBA" id="ARBA00022729"/>
    </source>
</evidence>
<keyword evidence="8" id="KW-1185">Reference proteome</keyword>
<evidence type="ECO:0000256" key="3">
    <source>
        <dbReference type="ARBA" id="ARBA00022737"/>
    </source>
</evidence>
<reference evidence="8" key="1">
    <citation type="submission" date="2015-02" db="EMBL/GenBank/DDBJ databases">
        <title>Genome sequencing for Strongylocentrotus purpuratus.</title>
        <authorList>
            <person name="Murali S."/>
            <person name="Liu Y."/>
            <person name="Vee V."/>
            <person name="English A."/>
            <person name="Wang M."/>
            <person name="Skinner E."/>
            <person name="Han Y."/>
            <person name="Muzny D.M."/>
            <person name="Worley K.C."/>
            <person name="Gibbs R.A."/>
        </authorList>
    </citation>
    <scope>NUCLEOTIDE SEQUENCE</scope>
</reference>
<feature type="signal peptide" evidence="5">
    <location>
        <begin position="1"/>
        <end position="31"/>
    </location>
</feature>
<dbReference type="Gene3D" id="3.80.10.10">
    <property type="entry name" value="Ribonuclease Inhibitor"/>
    <property type="match status" value="4"/>
</dbReference>
<evidence type="ECO:0000313" key="8">
    <source>
        <dbReference type="Proteomes" id="UP000007110"/>
    </source>
</evidence>
<evidence type="ECO:0000259" key="6">
    <source>
        <dbReference type="SMART" id="SM00082"/>
    </source>
</evidence>
<dbReference type="AlphaFoldDB" id="A0A7M7LWL0"/>
<dbReference type="InterPro" id="IPR050328">
    <property type="entry name" value="Dev_Immune_Receptor"/>
</dbReference>
<dbReference type="GeneID" id="105446402"/>
<dbReference type="OMA" id="ENAWAGM"/>
<feature type="chain" id="PRO_5029469437" description="LRRCT domain-containing protein" evidence="5">
    <location>
        <begin position="32"/>
        <end position="692"/>
    </location>
</feature>
<dbReference type="InterPro" id="IPR000483">
    <property type="entry name" value="Cys-rich_flank_reg_C"/>
</dbReference>
<name>A0A7M7LWL0_STRPU</name>
<keyword evidence="3" id="KW-0677">Repeat</keyword>
<keyword evidence="4" id="KW-0472">Membrane</keyword>
<dbReference type="InterPro" id="IPR032675">
    <property type="entry name" value="LRR_dom_sf"/>
</dbReference>
<dbReference type="Pfam" id="PF13855">
    <property type="entry name" value="LRR_8"/>
    <property type="match status" value="4"/>
</dbReference>